<keyword evidence="4" id="KW-1185">Reference proteome</keyword>
<dbReference type="PANTHER" id="PTHR12242">
    <property type="entry name" value="OS02G0130600 PROTEIN-RELATED"/>
    <property type="match status" value="1"/>
</dbReference>
<comment type="caution">
    <text evidence="3">The sequence shown here is derived from an EMBL/GenBank/DDBJ whole genome shotgun (WGS) entry which is preliminary data.</text>
</comment>
<keyword evidence="2" id="KW-0472">Membrane</keyword>
<dbReference type="AlphaFoldDB" id="A0AAV2H0A1"/>
<feature type="transmembrane region" description="Helical" evidence="2">
    <location>
        <begin position="33"/>
        <end position="52"/>
    </location>
</feature>
<dbReference type="GO" id="GO:0016020">
    <property type="term" value="C:membrane"/>
    <property type="evidence" value="ECO:0007669"/>
    <property type="project" value="TreeGrafter"/>
</dbReference>
<name>A0AAV2H0A1_LYMST</name>
<evidence type="ECO:0000313" key="3">
    <source>
        <dbReference type="EMBL" id="CAL1527033.1"/>
    </source>
</evidence>
<protein>
    <recommendedName>
        <fullName evidence="5">Protein rolling stone</fullName>
    </recommendedName>
</protein>
<feature type="region of interest" description="Disordered" evidence="1">
    <location>
        <begin position="298"/>
        <end position="335"/>
    </location>
</feature>
<keyword evidence="2" id="KW-1133">Transmembrane helix</keyword>
<dbReference type="InterPro" id="IPR049352">
    <property type="entry name" value="Rost"/>
</dbReference>
<dbReference type="Pfam" id="PF21534">
    <property type="entry name" value="Rost"/>
    <property type="match status" value="1"/>
</dbReference>
<proteinExistence type="predicted"/>
<sequence>MSTSIREEFRLRKFGLGYCDPDTFVKTQCRLPACVYFLWRLFWFVWHVAWIIGSGINSRLNKARDPDEGPKWFIYLTNTTLLLTTLTCTVDFLIILYLTVRRTASVIDNPTSDLAPRPVKNDEIIFRGEMMLMDGLKEFTTPWYLKLSWFLYNVVGSTNILVTIMYWTVEFNGSTDVVVVVVHTINTVFIISNLLLTAMPWQILHFIYPVLYAALYFLFTYIYYAAGGTDFKGRPYIYSTVDWSKAYPTAVYVSLGVLVAVPIVHIVLFAVYTFRIFLFSKLNSATYSTQVTGASSSAHHQTRVDGARSSFHHETEMTSRSRSDQDEELMTSPIH</sequence>
<dbReference type="Proteomes" id="UP001497497">
    <property type="component" value="Unassembled WGS sequence"/>
</dbReference>
<dbReference type="PANTHER" id="PTHR12242:SF1">
    <property type="entry name" value="MYND-TYPE DOMAIN-CONTAINING PROTEIN"/>
    <property type="match status" value="1"/>
</dbReference>
<organism evidence="3 4">
    <name type="scientific">Lymnaea stagnalis</name>
    <name type="common">Great pond snail</name>
    <name type="synonym">Helix stagnalis</name>
    <dbReference type="NCBI Taxonomy" id="6523"/>
    <lineage>
        <taxon>Eukaryota</taxon>
        <taxon>Metazoa</taxon>
        <taxon>Spiralia</taxon>
        <taxon>Lophotrochozoa</taxon>
        <taxon>Mollusca</taxon>
        <taxon>Gastropoda</taxon>
        <taxon>Heterobranchia</taxon>
        <taxon>Euthyneura</taxon>
        <taxon>Panpulmonata</taxon>
        <taxon>Hygrophila</taxon>
        <taxon>Lymnaeoidea</taxon>
        <taxon>Lymnaeidae</taxon>
        <taxon>Lymnaea</taxon>
    </lineage>
</organism>
<evidence type="ECO:0000256" key="1">
    <source>
        <dbReference type="SAM" id="MobiDB-lite"/>
    </source>
</evidence>
<keyword evidence="2" id="KW-0812">Transmembrane</keyword>
<feature type="transmembrane region" description="Helical" evidence="2">
    <location>
        <begin position="175"/>
        <end position="196"/>
    </location>
</feature>
<dbReference type="EMBL" id="CAXITT010000011">
    <property type="protein sequence ID" value="CAL1527033.1"/>
    <property type="molecule type" value="Genomic_DNA"/>
</dbReference>
<feature type="compositionally biased region" description="Basic and acidic residues" evidence="1">
    <location>
        <begin position="302"/>
        <end position="324"/>
    </location>
</feature>
<feature type="transmembrane region" description="Helical" evidence="2">
    <location>
        <begin position="203"/>
        <end position="226"/>
    </location>
</feature>
<evidence type="ECO:0008006" key="5">
    <source>
        <dbReference type="Google" id="ProtNLM"/>
    </source>
</evidence>
<accession>A0AAV2H0A1</accession>
<gene>
    <name evidence="3" type="ORF">GSLYS_00001210001</name>
</gene>
<evidence type="ECO:0000313" key="4">
    <source>
        <dbReference type="Proteomes" id="UP001497497"/>
    </source>
</evidence>
<evidence type="ECO:0000256" key="2">
    <source>
        <dbReference type="SAM" id="Phobius"/>
    </source>
</evidence>
<feature type="transmembrane region" description="Helical" evidence="2">
    <location>
        <begin position="246"/>
        <end position="272"/>
    </location>
</feature>
<feature type="transmembrane region" description="Helical" evidence="2">
    <location>
        <begin position="72"/>
        <end position="98"/>
    </location>
</feature>
<feature type="transmembrane region" description="Helical" evidence="2">
    <location>
        <begin position="149"/>
        <end position="169"/>
    </location>
</feature>
<reference evidence="3 4" key="1">
    <citation type="submission" date="2024-04" db="EMBL/GenBank/DDBJ databases">
        <authorList>
            <consortium name="Genoscope - CEA"/>
            <person name="William W."/>
        </authorList>
    </citation>
    <scope>NUCLEOTIDE SEQUENCE [LARGE SCALE GENOMIC DNA]</scope>
</reference>